<dbReference type="InterPro" id="IPR050259">
    <property type="entry name" value="SDR"/>
</dbReference>
<dbReference type="Pfam" id="PF13561">
    <property type="entry name" value="adh_short_C2"/>
    <property type="match status" value="1"/>
</dbReference>
<dbReference type="GO" id="GO:0016491">
    <property type="term" value="F:oxidoreductase activity"/>
    <property type="evidence" value="ECO:0007669"/>
    <property type="project" value="UniProtKB-KW"/>
</dbReference>
<sequence length="269" mass="28579">MPSRESIPSGPVFKGRTAIVTGAAHGFGREIAVLFVERGARVLAADVLVDELVETELAMQKAAQYGGAGRIAALDVTDESAVARILSEFVMDVGRIDILVNNAGGVLGQTHKPVEEVTANDWQTIVNVNLTGVFYCIRAAATVMKAQRYGRIVNVSSGAGRSFSLTGIQAYASAKAGQIGLTRQMARELGAFNITVNNVAPGFVRSNPTTERQWNAMGEQAQAELVESISLRRLGTARDIAEAVLFFASDAASWISGQVISVDGGHHMF</sequence>
<dbReference type="PANTHER" id="PTHR42879:SF2">
    <property type="entry name" value="3-OXOACYL-[ACYL-CARRIER-PROTEIN] REDUCTASE FABG"/>
    <property type="match status" value="1"/>
</dbReference>
<name>A0A9X7W4A7_9BACL</name>
<organism evidence="3 4">
    <name type="scientific">Alicyclobacillus mengziensis</name>
    <dbReference type="NCBI Taxonomy" id="2931921"/>
    <lineage>
        <taxon>Bacteria</taxon>
        <taxon>Bacillati</taxon>
        <taxon>Bacillota</taxon>
        <taxon>Bacilli</taxon>
        <taxon>Bacillales</taxon>
        <taxon>Alicyclobacillaceae</taxon>
        <taxon>Alicyclobacillus</taxon>
    </lineage>
</organism>
<dbReference type="AlphaFoldDB" id="A0A9X7W4A7"/>
<protein>
    <submittedName>
        <fullName evidence="3">SDR family oxidoreductase</fullName>
    </submittedName>
</protein>
<gene>
    <name evidence="3" type="ORF">JZ786_21970</name>
</gene>
<dbReference type="Gene3D" id="3.40.50.720">
    <property type="entry name" value="NAD(P)-binding Rossmann-like Domain"/>
    <property type="match status" value="1"/>
</dbReference>
<dbReference type="InterPro" id="IPR036291">
    <property type="entry name" value="NAD(P)-bd_dom_sf"/>
</dbReference>
<evidence type="ECO:0000313" key="3">
    <source>
        <dbReference type="EMBL" id="QSO50052.1"/>
    </source>
</evidence>
<dbReference type="PANTHER" id="PTHR42879">
    <property type="entry name" value="3-OXOACYL-(ACYL-CARRIER-PROTEIN) REDUCTASE"/>
    <property type="match status" value="1"/>
</dbReference>
<keyword evidence="4" id="KW-1185">Reference proteome</keyword>
<comment type="similarity">
    <text evidence="1">Belongs to the short-chain dehydrogenases/reductases (SDR) family.</text>
</comment>
<dbReference type="KEGG" id="afx:JZ786_21970"/>
<dbReference type="FunFam" id="3.40.50.720:FF:000084">
    <property type="entry name" value="Short-chain dehydrogenase reductase"/>
    <property type="match status" value="1"/>
</dbReference>
<evidence type="ECO:0000313" key="4">
    <source>
        <dbReference type="Proteomes" id="UP000663505"/>
    </source>
</evidence>
<dbReference type="Proteomes" id="UP000663505">
    <property type="component" value="Chromosome"/>
</dbReference>
<keyword evidence="2" id="KW-0560">Oxidoreductase</keyword>
<reference evidence="3 4" key="1">
    <citation type="submission" date="2021-02" db="EMBL/GenBank/DDBJ databases">
        <title>Alicyclobacillus curvatus sp. nov. and Alicyclobacillus mengziensis sp. nov., two acidophilic bacteria isolated from acid mine drainage.</title>
        <authorList>
            <person name="Huang Y."/>
        </authorList>
    </citation>
    <scope>NUCLEOTIDE SEQUENCE [LARGE SCALE GENOMIC DNA]</scope>
    <source>
        <strain evidence="3 4">S30H14</strain>
    </source>
</reference>
<proteinExistence type="inferred from homology"/>
<evidence type="ECO:0000256" key="1">
    <source>
        <dbReference type="ARBA" id="ARBA00006484"/>
    </source>
</evidence>
<dbReference type="InterPro" id="IPR002347">
    <property type="entry name" value="SDR_fam"/>
</dbReference>
<accession>A0A9X7W4A7</accession>
<dbReference type="PRINTS" id="PR00081">
    <property type="entry name" value="GDHRDH"/>
</dbReference>
<dbReference type="EMBL" id="CP071182">
    <property type="protein sequence ID" value="QSO50052.1"/>
    <property type="molecule type" value="Genomic_DNA"/>
</dbReference>
<dbReference type="GO" id="GO:0008206">
    <property type="term" value="P:bile acid metabolic process"/>
    <property type="evidence" value="ECO:0007669"/>
    <property type="project" value="UniProtKB-ARBA"/>
</dbReference>
<dbReference type="PRINTS" id="PR00080">
    <property type="entry name" value="SDRFAMILY"/>
</dbReference>
<dbReference type="SUPFAM" id="SSF51735">
    <property type="entry name" value="NAD(P)-binding Rossmann-fold domains"/>
    <property type="match status" value="1"/>
</dbReference>
<evidence type="ECO:0000256" key="2">
    <source>
        <dbReference type="ARBA" id="ARBA00023002"/>
    </source>
</evidence>